<dbReference type="RefSeq" id="XP_068369789.1">
    <property type="nucleotide sequence ID" value="XM_068497026.1"/>
</dbReference>
<feature type="compositionally biased region" description="Low complexity" evidence="1">
    <location>
        <begin position="117"/>
        <end position="133"/>
    </location>
</feature>
<reference evidence="2" key="1">
    <citation type="submission" date="2016-10" db="EMBL/GenBank/DDBJ databases">
        <authorList>
            <person name="Benchimol M."/>
            <person name="Almeida L.G."/>
            <person name="Vasconcelos A.T."/>
            <person name="Perreira-Neves A."/>
            <person name="Rosa I.A."/>
            <person name="Tasca T."/>
            <person name="Bogo M.R."/>
            <person name="de Souza W."/>
        </authorList>
    </citation>
    <scope>NUCLEOTIDE SEQUENCE [LARGE SCALE GENOMIC DNA]</scope>
    <source>
        <strain evidence="2">K</strain>
    </source>
</reference>
<dbReference type="VEuPathDB" id="TrichDB:TRFO_13086"/>
<accession>A0A1J4L404</accession>
<protein>
    <submittedName>
        <fullName evidence="2">Uncharacterized protein</fullName>
    </submittedName>
</protein>
<dbReference type="Gene3D" id="3.20.90.10">
    <property type="entry name" value="Tubby Protein, Chain A"/>
    <property type="match status" value="1"/>
</dbReference>
<feature type="region of interest" description="Disordered" evidence="1">
    <location>
        <begin position="77"/>
        <end position="174"/>
    </location>
</feature>
<evidence type="ECO:0000313" key="2">
    <source>
        <dbReference type="EMBL" id="OHT16653.1"/>
    </source>
</evidence>
<dbReference type="AlphaFoldDB" id="A0A1J4L404"/>
<dbReference type="GeneID" id="94831730"/>
<dbReference type="Proteomes" id="UP000179807">
    <property type="component" value="Unassembled WGS sequence"/>
</dbReference>
<organism evidence="2 3">
    <name type="scientific">Tritrichomonas foetus</name>
    <dbReference type="NCBI Taxonomy" id="1144522"/>
    <lineage>
        <taxon>Eukaryota</taxon>
        <taxon>Metamonada</taxon>
        <taxon>Parabasalia</taxon>
        <taxon>Tritrichomonadida</taxon>
        <taxon>Tritrichomonadidae</taxon>
        <taxon>Tritrichomonas</taxon>
    </lineage>
</organism>
<dbReference type="InterPro" id="IPR025659">
    <property type="entry name" value="Tubby-like_C"/>
</dbReference>
<sequence length="500" mass="55822">MNSRNGTPIRRGRPRGGIARGAPSSIARRTSPTRAKIQVNFDMSSESTDSDDIPMIASISRGANGKPVLLSSDISENDLISDDSDSSKNSYSTSGEKGNQISWASPASRNPGNVEKSNNSHITNNSNHVNNSSPAQHQYVRRKKVVRKRSTSPRNQSLQPKQNIRAIDDDFNDETESNDDIVVVKVPLQQNEQPVAQHLHAVHPPGRGPTHIIHPHLPPKHEQAENHVNENENHLNDQNQQNVNENHANDENKVKSNDIVNHIPQNLPAPVQMHQEIDDTVRFFSLFREIKAFSKFRKEELRMLENEKAIFFSTESKDHIGKFHIVGSSQPIVYGAPNYKGIVRVNPKNDKFLIISKDEIPHDDREGELCGVSLIQIAMGKAKSKQMRICLTKDGSPHFAISKRLSLSTLAQNEETVPDSQFIKFSSKAPQLDAKGKLMVDFGEVFVIPSHKNVLINNEKGEMIYALYKTSQGSYGVRCKYPITPYIAFGLSIALVTTMK</sequence>
<evidence type="ECO:0000256" key="1">
    <source>
        <dbReference type="SAM" id="MobiDB-lite"/>
    </source>
</evidence>
<evidence type="ECO:0000313" key="3">
    <source>
        <dbReference type="Proteomes" id="UP000179807"/>
    </source>
</evidence>
<keyword evidence="3" id="KW-1185">Reference proteome</keyword>
<gene>
    <name evidence="2" type="ORF">TRFO_13086</name>
</gene>
<proteinExistence type="predicted"/>
<feature type="compositionally biased region" description="Polar residues" evidence="1">
    <location>
        <begin position="95"/>
        <end position="111"/>
    </location>
</feature>
<dbReference type="EMBL" id="MLAK01000089">
    <property type="protein sequence ID" value="OHT16653.1"/>
    <property type="molecule type" value="Genomic_DNA"/>
</dbReference>
<dbReference type="OrthoDB" id="8775810at2759"/>
<feature type="compositionally biased region" description="Polar residues" evidence="1">
    <location>
        <begin position="152"/>
        <end position="162"/>
    </location>
</feature>
<name>A0A1J4L404_9EUKA</name>
<feature type="region of interest" description="Disordered" evidence="1">
    <location>
        <begin position="1"/>
        <end position="53"/>
    </location>
</feature>
<comment type="caution">
    <text evidence="2">The sequence shown here is derived from an EMBL/GenBank/DDBJ whole genome shotgun (WGS) entry which is preliminary data.</text>
</comment>
<feature type="compositionally biased region" description="Basic residues" evidence="1">
    <location>
        <begin position="139"/>
        <end position="151"/>
    </location>
</feature>